<keyword evidence="1" id="KW-0067">ATP-binding</keyword>
<comment type="caution">
    <text evidence="1">The sequence shown here is derived from an EMBL/GenBank/DDBJ whole genome shotgun (WGS) entry which is preliminary data.</text>
</comment>
<sequence length="41" mass="4381">VMGAGGRVNRVQPARFSLEQLFMEALKESGRSTSVGGEINT</sequence>
<accession>A0A7Y4NFQ4</accession>
<dbReference type="EMBL" id="JABFJW010000246">
    <property type="protein sequence ID" value="NOK12627.1"/>
    <property type="molecule type" value="Genomic_DNA"/>
</dbReference>
<keyword evidence="1" id="KW-0547">Nucleotide-binding</keyword>
<name>A0A7Y4NFQ4_9BACT</name>
<gene>
    <name evidence="1" type="ORF">HNS30_26635</name>
</gene>
<evidence type="ECO:0000313" key="2">
    <source>
        <dbReference type="Proteomes" id="UP000528460"/>
    </source>
</evidence>
<proteinExistence type="predicted"/>
<reference evidence="1 2" key="1">
    <citation type="submission" date="2020-05" db="EMBL/GenBank/DDBJ databases">
        <authorList>
            <person name="Whitworth D."/>
        </authorList>
    </citation>
    <scope>NUCLEOTIDE SEQUENCE [LARGE SCALE GENOMIC DNA]</scope>
    <source>
        <strain evidence="1 2">CA046A</strain>
    </source>
</reference>
<dbReference type="AlphaFoldDB" id="A0A7Y4NFQ4"/>
<evidence type="ECO:0000313" key="1">
    <source>
        <dbReference type="EMBL" id="NOK12627.1"/>
    </source>
</evidence>
<feature type="non-terminal residue" evidence="1">
    <location>
        <position position="1"/>
    </location>
</feature>
<dbReference type="GO" id="GO:0005524">
    <property type="term" value="F:ATP binding"/>
    <property type="evidence" value="ECO:0007669"/>
    <property type="project" value="UniProtKB-KW"/>
</dbReference>
<organism evidence="1 2">
    <name type="scientific">Corallococcus exercitus</name>
    <dbReference type="NCBI Taxonomy" id="2316736"/>
    <lineage>
        <taxon>Bacteria</taxon>
        <taxon>Pseudomonadati</taxon>
        <taxon>Myxococcota</taxon>
        <taxon>Myxococcia</taxon>
        <taxon>Myxococcales</taxon>
        <taxon>Cystobacterineae</taxon>
        <taxon>Myxococcaceae</taxon>
        <taxon>Corallococcus</taxon>
    </lineage>
</organism>
<protein>
    <submittedName>
        <fullName evidence="1">ABC transporter ATP-binding protein</fullName>
    </submittedName>
</protein>
<dbReference type="Proteomes" id="UP000528460">
    <property type="component" value="Unassembled WGS sequence"/>
</dbReference>